<evidence type="ECO:0000256" key="2">
    <source>
        <dbReference type="ARBA" id="ARBA00022692"/>
    </source>
</evidence>
<dbReference type="PANTHER" id="PTHR43847">
    <property type="entry name" value="BLL3993 PROTEIN"/>
    <property type="match status" value="1"/>
</dbReference>
<feature type="transmembrane region" description="Helical" evidence="5">
    <location>
        <begin position="164"/>
        <end position="192"/>
    </location>
</feature>
<protein>
    <recommendedName>
        <fullName evidence="8">Isoprenylcysteine carboxylmethyltransferase family protein</fullName>
    </recommendedName>
</protein>
<feature type="transmembrane region" description="Helical" evidence="5">
    <location>
        <begin position="6"/>
        <end position="25"/>
    </location>
</feature>
<dbReference type="GO" id="GO:0012505">
    <property type="term" value="C:endomembrane system"/>
    <property type="evidence" value="ECO:0007669"/>
    <property type="project" value="UniProtKB-SubCell"/>
</dbReference>
<feature type="transmembrane region" description="Helical" evidence="5">
    <location>
        <begin position="76"/>
        <end position="94"/>
    </location>
</feature>
<reference evidence="6 7" key="1">
    <citation type="submission" date="2014-11" db="EMBL/GenBank/DDBJ databases">
        <title>Symbiosis island explosion on the genome of extra-slow-growing strains of soybean bradyrhizobia with massive insertion sequences.</title>
        <authorList>
            <person name="Iida T."/>
            <person name="Minamisawa K."/>
        </authorList>
    </citation>
    <scope>NUCLEOTIDE SEQUENCE [LARGE SCALE GENOMIC DNA]</scope>
    <source>
        <strain evidence="6 7">NK6</strain>
    </source>
</reference>
<evidence type="ECO:0000256" key="4">
    <source>
        <dbReference type="ARBA" id="ARBA00023136"/>
    </source>
</evidence>
<dbReference type="Pfam" id="PF04191">
    <property type="entry name" value="PEMT"/>
    <property type="match status" value="1"/>
</dbReference>
<keyword evidence="2 5" id="KW-0812">Transmembrane</keyword>
<proteinExistence type="predicted"/>
<evidence type="ECO:0008006" key="8">
    <source>
        <dbReference type="Google" id="ProtNLM"/>
    </source>
</evidence>
<dbReference type="AlphaFoldDB" id="A0A0E4BKG0"/>
<sequence>MIARLLLQNTVFVVATGALLFASAGTLQWPGAWVMLIASALLGPLCGWWLYRLDPALLAERLRPVIQKDQPPADKAFIAVFVLAILAWLVAMGLDRRQLASGMPLALQVLGLVLFLASTLFTMWVFRENSFAAPVVKLQAERAQHVISTGPYAHVRHPMYSGMILFFAGVPLLLGSWWGLAMEPLFLALLAVRIRIEERTLRAGLPGYADYAMRVRYRLLPGVW</sequence>
<dbReference type="RefSeq" id="WP_060908193.1">
    <property type="nucleotide sequence ID" value="NZ_JAFCKD010000024.1"/>
</dbReference>
<evidence type="ECO:0000313" key="7">
    <source>
        <dbReference type="Proteomes" id="UP000063308"/>
    </source>
</evidence>
<evidence type="ECO:0000256" key="1">
    <source>
        <dbReference type="ARBA" id="ARBA00004127"/>
    </source>
</evidence>
<feature type="transmembrane region" description="Helical" evidence="5">
    <location>
        <begin position="106"/>
        <end position="126"/>
    </location>
</feature>
<keyword evidence="4 5" id="KW-0472">Membrane</keyword>
<organism evidence="6 7">
    <name type="scientific">Bradyrhizobium diazoefficiens</name>
    <dbReference type="NCBI Taxonomy" id="1355477"/>
    <lineage>
        <taxon>Bacteria</taxon>
        <taxon>Pseudomonadati</taxon>
        <taxon>Pseudomonadota</taxon>
        <taxon>Alphaproteobacteria</taxon>
        <taxon>Hyphomicrobiales</taxon>
        <taxon>Nitrobacteraceae</taxon>
        <taxon>Bradyrhizobium</taxon>
    </lineage>
</organism>
<gene>
    <name evidence="6" type="ORF">NK6_584</name>
</gene>
<evidence type="ECO:0000313" key="6">
    <source>
        <dbReference type="EMBL" id="BAR53769.1"/>
    </source>
</evidence>
<evidence type="ECO:0000256" key="3">
    <source>
        <dbReference type="ARBA" id="ARBA00022989"/>
    </source>
</evidence>
<accession>A0A0E4BKG0</accession>
<dbReference type="InterPro" id="IPR052527">
    <property type="entry name" value="Metal_cation-efflux_comp"/>
</dbReference>
<feature type="transmembrane region" description="Helical" evidence="5">
    <location>
        <begin position="32"/>
        <end position="51"/>
    </location>
</feature>
<keyword evidence="3 5" id="KW-1133">Transmembrane helix</keyword>
<dbReference type="PANTHER" id="PTHR43847:SF1">
    <property type="entry name" value="BLL3993 PROTEIN"/>
    <property type="match status" value="1"/>
</dbReference>
<comment type="subcellular location">
    <subcellularLocation>
        <location evidence="1">Endomembrane system</location>
        <topology evidence="1">Multi-pass membrane protein</topology>
    </subcellularLocation>
</comment>
<dbReference type="Gene3D" id="1.20.120.1630">
    <property type="match status" value="1"/>
</dbReference>
<dbReference type="Proteomes" id="UP000063308">
    <property type="component" value="Chromosome"/>
</dbReference>
<evidence type="ECO:0000256" key="5">
    <source>
        <dbReference type="SAM" id="Phobius"/>
    </source>
</evidence>
<dbReference type="EMBL" id="AP014685">
    <property type="protein sequence ID" value="BAR53769.1"/>
    <property type="molecule type" value="Genomic_DNA"/>
</dbReference>
<dbReference type="InterPro" id="IPR007318">
    <property type="entry name" value="Phopholipid_MeTrfase"/>
</dbReference>
<name>A0A0E4BKG0_9BRAD</name>